<evidence type="ECO:0000256" key="3">
    <source>
        <dbReference type="ARBA" id="ARBA00022722"/>
    </source>
</evidence>
<evidence type="ECO:0000256" key="4">
    <source>
        <dbReference type="ARBA" id="ARBA00022759"/>
    </source>
</evidence>
<dbReference type="AlphaFoldDB" id="A0A7K9RNX5"/>
<dbReference type="GO" id="GO:0004519">
    <property type="term" value="F:endonuclease activity"/>
    <property type="evidence" value="ECO:0007669"/>
    <property type="project" value="UniProtKB-KW"/>
</dbReference>
<name>A0A7K9RNX5_9PASS</name>
<dbReference type="GO" id="GO:0016787">
    <property type="term" value="F:hydrolase activity"/>
    <property type="evidence" value="ECO:0007669"/>
    <property type="project" value="UniProtKB-KW"/>
</dbReference>
<dbReference type="Gene3D" id="3.30.420.10">
    <property type="entry name" value="Ribonuclease H-like superfamily/Ribonuclease H"/>
    <property type="match status" value="1"/>
</dbReference>
<proteinExistence type="predicted"/>
<keyword evidence="4" id="KW-0255">Endonuclease</keyword>
<dbReference type="Pfam" id="PF00665">
    <property type="entry name" value="rve"/>
    <property type="match status" value="1"/>
</dbReference>
<keyword evidence="1" id="KW-0808">Transferase</keyword>
<evidence type="ECO:0000256" key="6">
    <source>
        <dbReference type="ARBA" id="ARBA00022918"/>
    </source>
</evidence>
<keyword evidence="6" id="KW-0695">RNA-directed DNA polymerase</keyword>
<keyword evidence="3" id="KW-0540">Nuclease</keyword>
<dbReference type="InterPro" id="IPR036397">
    <property type="entry name" value="RNaseH_sf"/>
</dbReference>
<evidence type="ECO:0000256" key="5">
    <source>
        <dbReference type="ARBA" id="ARBA00022801"/>
    </source>
</evidence>
<organism evidence="8 9">
    <name type="scientific">Sterrhoptilus dennistouni</name>
    <dbReference type="NCBI Taxonomy" id="2585820"/>
    <lineage>
        <taxon>Eukaryota</taxon>
        <taxon>Metazoa</taxon>
        <taxon>Chordata</taxon>
        <taxon>Craniata</taxon>
        <taxon>Vertebrata</taxon>
        <taxon>Euteleostomi</taxon>
        <taxon>Archelosauria</taxon>
        <taxon>Archosauria</taxon>
        <taxon>Dinosauria</taxon>
        <taxon>Saurischia</taxon>
        <taxon>Theropoda</taxon>
        <taxon>Coelurosauria</taxon>
        <taxon>Aves</taxon>
        <taxon>Neognathae</taxon>
        <taxon>Neoaves</taxon>
        <taxon>Telluraves</taxon>
        <taxon>Australaves</taxon>
        <taxon>Passeriformes</taxon>
        <taxon>Sylvioidea</taxon>
        <taxon>Zosteropidae</taxon>
        <taxon>Sterrhoptilus</taxon>
    </lineage>
</organism>
<evidence type="ECO:0000313" key="9">
    <source>
        <dbReference type="Proteomes" id="UP000572325"/>
    </source>
</evidence>
<keyword evidence="9" id="KW-1185">Reference proteome</keyword>
<feature type="domain" description="Integrase catalytic" evidence="7">
    <location>
        <begin position="57"/>
        <end position="214"/>
    </location>
</feature>
<evidence type="ECO:0000259" key="7">
    <source>
        <dbReference type="PROSITE" id="PS50994"/>
    </source>
</evidence>
<dbReference type="InterPro" id="IPR001584">
    <property type="entry name" value="Integrase_cat-core"/>
</dbReference>
<dbReference type="SUPFAM" id="SSF53098">
    <property type="entry name" value="Ribonuclease H-like"/>
    <property type="match status" value="1"/>
</dbReference>
<evidence type="ECO:0000256" key="1">
    <source>
        <dbReference type="ARBA" id="ARBA00022679"/>
    </source>
</evidence>
<dbReference type="GO" id="GO:0015074">
    <property type="term" value="P:DNA integration"/>
    <property type="evidence" value="ECO:0007669"/>
    <property type="project" value="InterPro"/>
</dbReference>
<dbReference type="Proteomes" id="UP000572325">
    <property type="component" value="Unassembled WGS sequence"/>
</dbReference>
<dbReference type="PANTHER" id="PTHR41694">
    <property type="entry name" value="ENDOGENOUS RETROVIRUS GROUP K MEMBER POL PROTEIN"/>
    <property type="match status" value="1"/>
</dbReference>
<evidence type="ECO:0000313" key="8">
    <source>
        <dbReference type="EMBL" id="NXI24821.1"/>
    </source>
</evidence>
<keyword evidence="2" id="KW-0548">Nucleotidyltransferase</keyword>
<evidence type="ECO:0000256" key="2">
    <source>
        <dbReference type="ARBA" id="ARBA00022695"/>
    </source>
</evidence>
<dbReference type="InterPro" id="IPR012337">
    <property type="entry name" value="RNaseH-like_sf"/>
</dbReference>
<dbReference type="GO" id="GO:0003964">
    <property type="term" value="F:RNA-directed DNA polymerase activity"/>
    <property type="evidence" value="ECO:0007669"/>
    <property type="project" value="UniProtKB-KW"/>
</dbReference>
<dbReference type="Gene3D" id="1.10.340.70">
    <property type="match status" value="1"/>
</dbReference>
<comment type="caution">
    <text evidence="8">The sequence shown here is derived from an EMBL/GenBank/DDBJ whole genome shotgun (WGS) entry which is preliminary data.</text>
</comment>
<accession>A0A7K9RNX5</accession>
<protein>
    <submittedName>
        <fullName evidence="8">TF26 protein</fullName>
    </submittedName>
</protein>
<dbReference type="PANTHER" id="PTHR41694:SF5">
    <property type="entry name" value="RIBONUCLEASE H"/>
    <property type="match status" value="1"/>
</dbReference>
<dbReference type="EMBL" id="VWZU01006068">
    <property type="protein sequence ID" value="NXI24821.1"/>
    <property type="molecule type" value="Genomic_DNA"/>
</dbReference>
<reference evidence="8 9" key="1">
    <citation type="submission" date="2019-09" db="EMBL/GenBank/DDBJ databases">
        <title>Bird 10,000 Genomes (B10K) Project - Family phase.</title>
        <authorList>
            <person name="Zhang G."/>
        </authorList>
    </citation>
    <scope>NUCLEOTIDE SEQUENCE [LARGE SCALE GENOMIC DNA]</scope>
    <source>
        <strain evidence="8">B10K-DU-001-27</strain>
        <tissue evidence="8">Muscle</tissue>
    </source>
</reference>
<dbReference type="PROSITE" id="PS50994">
    <property type="entry name" value="INTEGRASE"/>
    <property type="match status" value="1"/>
</dbReference>
<dbReference type="GO" id="GO:0003676">
    <property type="term" value="F:nucleic acid binding"/>
    <property type="evidence" value="ECO:0007669"/>
    <property type="project" value="InterPro"/>
</dbReference>
<sequence length="278" mass="31939">IHQLTHWGTQGLCDDFLRENLCLGVYDLAKAVTKGCIVCQKVNQKAARKIDFGGRELALRPFQNIQIDFTEMPPVQKFKHLLVIVDHLTHWVEAFPTTKETAEVVAKILLEQIIPRYGITNTIDSDRGPHFTAHILHQVVKALGIKWRLHTPWHPQSLGRVERMNKTIKNMITKLMEETQLNWLKCLPLALLRIRTRLRADLGVSPYEMLFGLPFLISPFSTGNYLEGKEISREYLKTIGSTLEKLRKKGYLPQTTPFDVNVHSIKPGDWVLIKSWSN</sequence>
<keyword evidence="5" id="KW-0378">Hydrolase</keyword>
<gene>
    <name evidence="8" type="primary">Tf26</name>
    <name evidence="8" type="ORF">STEDEN_R15182</name>
</gene>
<feature type="non-terminal residue" evidence="8">
    <location>
        <position position="278"/>
    </location>
</feature>
<feature type="non-terminal residue" evidence="8">
    <location>
        <position position="1"/>
    </location>
</feature>